<protein>
    <submittedName>
        <fullName evidence="2">Helix-turn-helix domain-containing protein</fullName>
    </submittedName>
</protein>
<proteinExistence type="predicted"/>
<dbReference type="Proteomes" id="UP001165586">
    <property type="component" value="Unassembled WGS sequence"/>
</dbReference>
<reference evidence="2" key="1">
    <citation type="submission" date="2022-08" db="EMBL/GenBank/DDBJ databases">
        <authorList>
            <person name="Deng Y."/>
            <person name="Han X.-F."/>
            <person name="Zhang Y.-Q."/>
        </authorList>
    </citation>
    <scope>NUCLEOTIDE SEQUENCE</scope>
    <source>
        <strain evidence="2">CPCC 203386</strain>
    </source>
</reference>
<organism evidence="2 3">
    <name type="scientific">Herbiconiux daphne</name>
    <dbReference type="NCBI Taxonomy" id="2970914"/>
    <lineage>
        <taxon>Bacteria</taxon>
        <taxon>Bacillati</taxon>
        <taxon>Actinomycetota</taxon>
        <taxon>Actinomycetes</taxon>
        <taxon>Micrococcales</taxon>
        <taxon>Microbacteriaceae</taxon>
        <taxon>Herbiconiux</taxon>
    </lineage>
</organism>
<dbReference type="CDD" id="cd00093">
    <property type="entry name" value="HTH_XRE"/>
    <property type="match status" value="1"/>
</dbReference>
<evidence type="ECO:0000259" key="1">
    <source>
        <dbReference type="PROSITE" id="PS50943"/>
    </source>
</evidence>
<dbReference type="Gene3D" id="1.10.260.40">
    <property type="entry name" value="lambda repressor-like DNA-binding domains"/>
    <property type="match status" value="1"/>
</dbReference>
<dbReference type="SUPFAM" id="SSF47413">
    <property type="entry name" value="lambda repressor-like DNA-binding domains"/>
    <property type="match status" value="1"/>
</dbReference>
<sequence>MTYVTNASTLIRAARRSRRLTQEQLADRAQIDQGSVSRSERGRDAGFSTIDRLLAGAGHRLYSAPTRRDDAATAAAEIRKQLGESDKDRALRALLQLNDNLLAEHGLVRGILGLAEPESTGDPVWDAAIAALVAWRLDAEGIPLPAWVDQPGRFLAKPRTLEVDPADPVPPRSEVPDEFAERGVLAWRDTFASV</sequence>
<keyword evidence="3" id="KW-1185">Reference proteome</keyword>
<evidence type="ECO:0000313" key="3">
    <source>
        <dbReference type="Proteomes" id="UP001165586"/>
    </source>
</evidence>
<comment type="caution">
    <text evidence="2">The sequence shown here is derived from an EMBL/GenBank/DDBJ whole genome shotgun (WGS) entry which is preliminary data.</text>
</comment>
<dbReference type="InterPro" id="IPR010982">
    <property type="entry name" value="Lambda_DNA-bd_dom_sf"/>
</dbReference>
<gene>
    <name evidence="2" type="ORF">N1032_03915</name>
</gene>
<name>A0ABT2GY53_9MICO</name>
<dbReference type="EMBL" id="JANLCJ010000001">
    <property type="protein sequence ID" value="MCS5732888.1"/>
    <property type="molecule type" value="Genomic_DNA"/>
</dbReference>
<dbReference type="RefSeq" id="WP_259537559.1">
    <property type="nucleotide sequence ID" value="NZ_JANLCJ010000001.1"/>
</dbReference>
<dbReference type="PROSITE" id="PS50943">
    <property type="entry name" value="HTH_CROC1"/>
    <property type="match status" value="1"/>
</dbReference>
<accession>A0ABT2GY53</accession>
<dbReference type="Pfam" id="PF01381">
    <property type="entry name" value="HTH_3"/>
    <property type="match status" value="1"/>
</dbReference>
<evidence type="ECO:0000313" key="2">
    <source>
        <dbReference type="EMBL" id="MCS5732888.1"/>
    </source>
</evidence>
<feature type="domain" description="HTH cro/C1-type" evidence="1">
    <location>
        <begin position="11"/>
        <end position="43"/>
    </location>
</feature>
<dbReference type="SMART" id="SM00530">
    <property type="entry name" value="HTH_XRE"/>
    <property type="match status" value="1"/>
</dbReference>
<dbReference type="InterPro" id="IPR001387">
    <property type="entry name" value="Cro/C1-type_HTH"/>
</dbReference>